<organism evidence="2 3">
    <name type="scientific">Hufsiella arboris</name>
    <dbReference type="NCBI Taxonomy" id="2695275"/>
    <lineage>
        <taxon>Bacteria</taxon>
        <taxon>Pseudomonadati</taxon>
        <taxon>Bacteroidota</taxon>
        <taxon>Sphingobacteriia</taxon>
        <taxon>Sphingobacteriales</taxon>
        <taxon>Sphingobacteriaceae</taxon>
        <taxon>Hufsiella</taxon>
    </lineage>
</organism>
<name>A0A7K1Y7T7_9SPHI</name>
<keyword evidence="3" id="KW-1185">Reference proteome</keyword>
<protein>
    <submittedName>
        <fullName evidence="2">Uncharacterized protein</fullName>
    </submittedName>
</protein>
<sequence>MKKIAKTVLLLLFLASGLTLHAQDITDGQTINLDGLEVTFRVVNQESVEIKGAKFDRYKVVASVKNNTQKSYNVRLKNYPDPSSFTAGKLVELNCVNATGAKLTSKKIEVKMNTQQVSVTYPTKDKNDKIINSLMVIIAGYYLDPGQTVENDTIFIVPKDEKPKVTVRPLS</sequence>
<accession>A0A7K1Y7T7</accession>
<feature type="chain" id="PRO_5029591585" evidence="1">
    <location>
        <begin position="23"/>
        <end position="171"/>
    </location>
</feature>
<evidence type="ECO:0000313" key="2">
    <source>
        <dbReference type="EMBL" id="MXV50654.1"/>
    </source>
</evidence>
<proteinExistence type="predicted"/>
<reference evidence="2 3" key="1">
    <citation type="submission" date="2019-11" db="EMBL/GenBank/DDBJ databases">
        <title>Pedobacter sp. HMF7647 Genome sequencing and assembly.</title>
        <authorList>
            <person name="Kang H."/>
            <person name="Kim H."/>
            <person name="Joh K."/>
        </authorList>
    </citation>
    <scope>NUCLEOTIDE SEQUENCE [LARGE SCALE GENOMIC DNA]</scope>
    <source>
        <strain evidence="2 3">HMF7647</strain>
    </source>
</reference>
<evidence type="ECO:0000256" key="1">
    <source>
        <dbReference type="SAM" id="SignalP"/>
    </source>
</evidence>
<dbReference type="EMBL" id="WVHT01000002">
    <property type="protein sequence ID" value="MXV50654.1"/>
    <property type="molecule type" value="Genomic_DNA"/>
</dbReference>
<dbReference type="AlphaFoldDB" id="A0A7K1Y7T7"/>
<dbReference type="Proteomes" id="UP000466586">
    <property type="component" value="Unassembled WGS sequence"/>
</dbReference>
<gene>
    <name evidence="2" type="ORF">GS399_06685</name>
</gene>
<comment type="caution">
    <text evidence="2">The sequence shown here is derived from an EMBL/GenBank/DDBJ whole genome shotgun (WGS) entry which is preliminary data.</text>
</comment>
<feature type="signal peptide" evidence="1">
    <location>
        <begin position="1"/>
        <end position="22"/>
    </location>
</feature>
<evidence type="ECO:0000313" key="3">
    <source>
        <dbReference type="Proteomes" id="UP000466586"/>
    </source>
</evidence>
<keyword evidence="1" id="KW-0732">Signal</keyword>
<dbReference type="RefSeq" id="WP_160843813.1">
    <property type="nucleotide sequence ID" value="NZ_WVHT01000002.1"/>
</dbReference>